<dbReference type="RefSeq" id="WP_100521849.1">
    <property type="nucleotide sequence ID" value="NZ_JBPXCO010000002.1"/>
</dbReference>
<evidence type="ECO:0000259" key="2">
    <source>
        <dbReference type="Pfam" id="PF13392"/>
    </source>
</evidence>
<keyword evidence="3" id="KW-0540">Nuclease</keyword>
<evidence type="ECO:0000259" key="1">
    <source>
        <dbReference type="Pfam" id="PF07463"/>
    </source>
</evidence>
<sequence>MNWIDIPGCAGFYQAHPNGVIRSTDRKVRDENNGKILSVKGRELKPQINRRGYLTVSICINGQRKQVPIHRLIAKTFLSCDTPDAMDVDHINGIRTDNRATNLRWLKRYQNCSNRHACKSKTNVVGVTFYAGKHKPWRAYGSNNGRYTHLGYFASLNEAAAARRKHIQEVMNA</sequence>
<dbReference type="EMBL" id="AAGHEN010000015">
    <property type="protein sequence ID" value="EBN9199617.1"/>
    <property type="molecule type" value="Genomic_DNA"/>
</dbReference>
<name>A0A5T9EL91_SALER</name>
<dbReference type="InterPro" id="IPR010902">
    <property type="entry name" value="NUMOD4"/>
</dbReference>
<dbReference type="GO" id="GO:0016788">
    <property type="term" value="F:hydrolase activity, acting on ester bonds"/>
    <property type="evidence" value="ECO:0007669"/>
    <property type="project" value="InterPro"/>
</dbReference>
<evidence type="ECO:0000313" key="3">
    <source>
        <dbReference type="EMBL" id="EBN9199617.1"/>
    </source>
</evidence>
<feature type="domain" description="HNH nuclease" evidence="2">
    <location>
        <begin position="69"/>
        <end position="111"/>
    </location>
</feature>
<feature type="domain" description="NUMOD4" evidence="1">
    <location>
        <begin position="1"/>
        <end position="58"/>
    </location>
</feature>
<dbReference type="Gene3D" id="3.90.75.20">
    <property type="match status" value="1"/>
</dbReference>
<dbReference type="GO" id="GO:0004519">
    <property type="term" value="F:endonuclease activity"/>
    <property type="evidence" value="ECO:0007669"/>
    <property type="project" value="UniProtKB-KW"/>
</dbReference>
<dbReference type="InterPro" id="IPR003615">
    <property type="entry name" value="HNH_nuc"/>
</dbReference>
<dbReference type="AlphaFoldDB" id="A0A5T9EL91"/>
<keyword evidence="3" id="KW-0255">Endonuclease</keyword>
<dbReference type="Pfam" id="PF07463">
    <property type="entry name" value="NUMOD4"/>
    <property type="match status" value="1"/>
</dbReference>
<proteinExistence type="predicted"/>
<comment type="caution">
    <text evidence="3">The sequence shown here is derived from an EMBL/GenBank/DDBJ whole genome shotgun (WGS) entry which is preliminary data.</text>
</comment>
<dbReference type="Pfam" id="PF13392">
    <property type="entry name" value="HNH_3"/>
    <property type="match status" value="1"/>
</dbReference>
<dbReference type="InterPro" id="IPR044925">
    <property type="entry name" value="His-Me_finger_sf"/>
</dbReference>
<accession>A0A5T9EL91</accession>
<gene>
    <name evidence="3" type="ORF">D2F32_19470</name>
</gene>
<reference evidence="3" key="1">
    <citation type="submission" date="2018-08" db="EMBL/GenBank/DDBJ databases">
        <authorList>
            <consortium name="PulseNet: The National Subtyping Network for Foodborne Disease Surveillance"/>
            <person name="Tarr C.L."/>
            <person name="Trees E."/>
            <person name="Katz L.S."/>
            <person name="Carleton-Romer H.A."/>
            <person name="Stroika S."/>
            <person name="Kucerova Z."/>
            <person name="Roache K.F."/>
            <person name="Sabol A.L."/>
            <person name="Besser J."/>
            <person name="Gerner-Smidt P."/>
        </authorList>
    </citation>
    <scope>NUCLEOTIDE SEQUENCE</scope>
    <source>
        <strain evidence="3">PNUSAS051204</strain>
    </source>
</reference>
<keyword evidence="3" id="KW-0378">Hydrolase</keyword>
<dbReference type="SUPFAM" id="SSF54060">
    <property type="entry name" value="His-Me finger endonucleases"/>
    <property type="match status" value="1"/>
</dbReference>
<protein>
    <submittedName>
        <fullName evidence="3">HNH endonuclease</fullName>
    </submittedName>
</protein>
<organism evidence="3">
    <name type="scientific">Salmonella enterica</name>
    <name type="common">Salmonella choleraesuis</name>
    <dbReference type="NCBI Taxonomy" id="28901"/>
    <lineage>
        <taxon>Bacteria</taxon>
        <taxon>Pseudomonadati</taxon>
        <taxon>Pseudomonadota</taxon>
        <taxon>Gammaproteobacteria</taxon>
        <taxon>Enterobacterales</taxon>
        <taxon>Enterobacteriaceae</taxon>
        <taxon>Salmonella</taxon>
    </lineage>
</organism>